<protein>
    <recommendedName>
        <fullName evidence="5">ZZ-type domain-containing protein</fullName>
    </recommendedName>
</protein>
<dbReference type="CDD" id="cd02340">
    <property type="entry name" value="ZZ_NBR1_like"/>
    <property type="match status" value="2"/>
</dbReference>
<evidence type="ECO:0000256" key="2">
    <source>
        <dbReference type="ARBA" id="ARBA00022771"/>
    </source>
</evidence>
<dbReference type="InterPro" id="IPR043145">
    <property type="entry name" value="Znf_ZZ_sf"/>
</dbReference>
<dbReference type="Gene3D" id="3.30.60.90">
    <property type="match status" value="4"/>
</dbReference>
<keyword evidence="7" id="KW-1185">Reference proteome</keyword>
<feature type="domain" description="ZZ-type" evidence="5">
    <location>
        <begin position="456"/>
        <end position="501"/>
    </location>
</feature>
<dbReference type="SUPFAM" id="SSF57850">
    <property type="entry name" value="RING/U-box"/>
    <property type="match status" value="4"/>
</dbReference>
<dbReference type="Pfam" id="PF00569">
    <property type="entry name" value="ZZ"/>
    <property type="match status" value="1"/>
</dbReference>
<evidence type="ECO:0000256" key="1">
    <source>
        <dbReference type="ARBA" id="ARBA00022723"/>
    </source>
</evidence>
<comment type="caution">
    <text evidence="6">The sequence shown here is derived from an EMBL/GenBank/DDBJ whole genome shotgun (WGS) entry which is preliminary data.</text>
</comment>
<dbReference type="CDD" id="cd02249">
    <property type="entry name" value="ZZ"/>
    <property type="match status" value="1"/>
</dbReference>
<evidence type="ECO:0000256" key="4">
    <source>
        <dbReference type="SAM" id="MobiDB-lite"/>
    </source>
</evidence>
<feature type="compositionally biased region" description="Polar residues" evidence="4">
    <location>
        <begin position="894"/>
        <end position="914"/>
    </location>
</feature>
<sequence length="1037" mass="112947">MAMPQSSTSVPQDTLITVKVTVNDSLKKLKLPLRDLTAAVLLDKLRHCLSIKPEETVVFERFSDSAGGYVVLDANNPQVFKTLMRAAKAKLKLRLKATVTSGVSQSAQEAQEAVESEKPQAEQPTIVRSPVYFPAPRDSVAMDCRTVGHNIFKFREARAAQQNPGSGEAPVPNQSTTTKADFLQSLARAAPQHSLPHSLPVRVRECAPAASVCQATPCTWTVYCNECDDAMEDAHFHCGICDGGDFDLCVKCVEDGKLCHGDDHWLVKRFIQDGKVVHSTTTRVGRKVPEKSAATEEKEVSHDIPGAFQDETKTLAEETRGPTRTCNCCVVILPEHSFVTCTDCDDYDLCIDCFTDDKHGHHPGHAFDRATEKTVLPAAAGTMLAAGRGVRHHAICDGCDKNILGVRHKCLNCPDWDYCNECVQDAKTTHPRHRFAALYTPINVWDGSAQRHYGIFCDGPLCPSKQSYIRGIRYKCAVCNDTDFCASCEALPTHHHNRTHPLIKFATPVRHASIQTSCENPRGSTRTLGDRSASPPAGPAASQATPACIATPVQTMADIKPSEAQVNAPAVTVTKSEQPAGARVAIKREDDVAPALLNAQFLKDAIPDGTVVKPNDVLVQVWTLKNPGPYAWPAGCSVRYVGGDNMLNIDNTRIASAAEVAEATESNVIGRGVGVGEEVAFKILLKAPARAGKCISYWRLKAADGTPFGHRLWCDVQVQAMPVPVAMAPAFQPPTFHAGADPLGQMKMKAAFNENMQQQQDQRLLNQLQAQCERIKQPHMSQPSFAASAGNPDIASRVALMREAQQARREHLMAQFNAQREQSNAQEMSRPAMPFFPVINTTDQQKGNQMSYASADIEKSRKEAAKLRAEVLKAKILRAREIQAKAAEAEAEKTVSQGQVPQLQQTSEAETSSAAVDDSIKKEESPVEAGMERSQMIFPKLEKESPSSSTYASATSSTDGSKAKAAYVENEDGEVEHSAQPEPSIASPVMERDDFEDLTDDLEVCSVHGDDIDSDGFLTDEEYDILDASDRETVASH</sequence>
<feature type="compositionally biased region" description="Polar residues" evidence="4">
    <location>
        <begin position="516"/>
        <end position="527"/>
    </location>
</feature>
<feature type="compositionally biased region" description="Low complexity" evidence="4">
    <location>
        <begin position="946"/>
        <end position="958"/>
    </location>
</feature>
<dbReference type="Gene3D" id="2.60.40.10">
    <property type="entry name" value="Immunoglobulins"/>
    <property type="match status" value="1"/>
</dbReference>
<evidence type="ECO:0000259" key="5">
    <source>
        <dbReference type="SMART" id="SM00291"/>
    </source>
</evidence>
<dbReference type="InterPro" id="IPR013783">
    <property type="entry name" value="Ig-like_fold"/>
</dbReference>
<feature type="domain" description="ZZ-type" evidence="5">
    <location>
        <begin position="320"/>
        <end position="364"/>
    </location>
</feature>
<dbReference type="InterPro" id="IPR000433">
    <property type="entry name" value="Znf_ZZ"/>
</dbReference>
<dbReference type="OrthoDB" id="661148at2759"/>
<dbReference type="PANTHER" id="PTHR20930">
    <property type="entry name" value="OVARIAN CARCINOMA ANTIGEN CA125-RELATED"/>
    <property type="match status" value="1"/>
</dbReference>
<keyword evidence="1" id="KW-0479">Metal-binding</keyword>
<feature type="region of interest" description="Disordered" evidence="4">
    <location>
        <begin position="516"/>
        <end position="544"/>
    </location>
</feature>
<dbReference type="Proteomes" id="UP000799441">
    <property type="component" value="Unassembled WGS sequence"/>
</dbReference>
<gene>
    <name evidence="6" type="ORF">K431DRAFT_287360</name>
</gene>
<feature type="domain" description="ZZ-type" evidence="5">
    <location>
        <begin position="218"/>
        <end position="266"/>
    </location>
</feature>
<dbReference type="EMBL" id="MU003820">
    <property type="protein sequence ID" value="KAF2718759.1"/>
    <property type="molecule type" value="Genomic_DNA"/>
</dbReference>
<dbReference type="Pfam" id="PF16158">
    <property type="entry name" value="N_BRCA1_IG"/>
    <property type="match status" value="1"/>
</dbReference>
<feature type="region of interest" description="Disordered" evidence="4">
    <location>
        <begin position="890"/>
        <end position="989"/>
    </location>
</feature>
<feature type="domain" description="ZZ-type" evidence="5">
    <location>
        <begin position="390"/>
        <end position="435"/>
    </location>
</feature>
<dbReference type="InterPro" id="IPR032350">
    <property type="entry name" value="Nbr1_FW"/>
</dbReference>
<dbReference type="GO" id="GO:0008270">
    <property type="term" value="F:zinc ion binding"/>
    <property type="evidence" value="ECO:0007669"/>
    <property type="project" value="UniProtKB-KW"/>
</dbReference>
<evidence type="ECO:0000313" key="7">
    <source>
        <dbReference type="Proteomes" id="UP000799441"/>
    </source>
</evidence>
<evidence type="ECO:0000313" key="6">
    <source>
        <dbReference type="EMBL" id="KAF2718759.1"/>
    </source>
</evidence>
<dbReference type="CDD" id="cd14947">
    <property type="entry name" value="NBR1_like"/>
    <property type="match status" value="1"/>
</dbReference>
<keyword evidence="2" id="KW-0863">Zinc-finger</keyword>
<dbReference type="SMART" id="SM00291">
    <property type="entry name" value="ZnF_ZZ"/>
    <property type="match status" value="4"/>
</dbReference>
<reference evidence="6" key="1">
    <citation type="journal article" date="2020" name="Stud. Mycol.">
        <title>101 Dothideomycetes genomes: a test case for predicting lifestyles and emergence of pathogens.</title>
        <authorList>
            <person name="Haridas S."/>
            <person name="Albert R."/>
            <person name="Binder M."/>
            <person name="Bloem J."/>
            <person name="Labutti K."/>
            <person name="Salamov A."/>
            <person name="Andreopoulos B."/>
            <person name="Baker S."/>
            <person name="Barry K."/>
            <person name="Bills G."/>
            <person name="Bluhm B."/>
            <person name="Cannon C."/>
            <person name="Castanera R."/>
            <person name="Culley D."/>
            <person name="Daum C."/>
            <person name="Ezra D."/>
            <person name="Gonzalez J."/>
            <person name="Henrissat B."/>
            <person name="Kuo A."/>
            <person name="Liang C."/>
            <person name="Lipzen A."/>
            <person name="Lutzoni F."/>
            <person name="Magnuson J."/>
            <person name="Mondo S."/>
            <person name="Nolan M."/>
            <person name="Ohm R."/>
            <person name="Pangilinan J."/>
            <person name="Park H.-J."/>
            <person name="Ramirez L."/>
            <person name="Alfaro M."/>
            <person name="Sun H."/>
            <person name="Tritt A."/>
            <person name="Yoshinaga Y."/>
            <person name="Zwiers L.-H."/>
            <person name="Turgeon B."/>
            <person name="Goodwin S."/>
            <person name="Spatafora J."/>
            <person name="Crous P."/>
            <person name="Grigoriev I."/>
        </authorList>
    </citation>
    <scope>NUCLEOTIDE SEQUENCE</scope>
    <source>
        <strain evidence="6">CBS 116435</strain>
    </source>
</reference>
<evidence type="ECO:0000256" key="3">
    <source>
        <dbReference type="ARBA" id="ARBA00022833"/>
    </source>
</evidence>
<accession>A0A9P4Q5Y2</accession>
<proteinExistence type="predicted"/>
<dbReference type="AlphaFoldDB" id="A0A9P4Q5Y2"/>
<organism evidence="6 7">
    <name type="scientific">Polychaeton citri CBS 116435</name>
    <dbReference type="NCBI Taxonomy" id="1314669"/>
    <lineage>
        <taxon>Eukaryota</taxon>
        <taxon>Fungi</taxon>
        <taxon>Dikarya</taxon>
        <taxon>Ascomycota</taxon>
        <taxon>Pezizomycotina</taxon>
        <taxon>Dothideomycetes</taxon>
        <taxon>Dothideomycetidae</taxon>
        <taxon>Capnodiales</taxon>
        <taxon>Capnodiaceae</taxon>
        <taxon>Polychaeton</taxon>
    </lineage>
</organism>
<dbReference type="PANTHER" id="PTHR20930:SF0">
    <property type="entry name" value="PROTEIN ILRUN"/>
    <property type="match status" value="1"/>
</dbReference>
<keyword evidence="3" id="KW-0862">Zinc</keyword>
<feature type="compositionally biased region" description="Low complexity" evidence="4">
    <location>
        <begin position="532"/>
        <end position="544"/>
    </location>
</feature>
<name>A0A9P4Q5Y2_9PEZI</name>